<dbReference type="HOGENOM" id="CLU_713829_0_0_1"/>
<dbReference type="GeneID" id="25782750"/>
<keyword evidence="2" id="KW-1185">Reference proteome</keyword>
<evidence type="ECO:0000313" key="1">
    <source>
        <dbReference type="EMBL" id="EHK44801.1"/>
    </source>
</evidence>
<reference evidence="1 2" key="1">
    <citation type="journal article" date="2011" name="Genome Biol.">
        <title>Comparative genome sequence analysis underscores mycoparasitism as the ancestral life style of Trichoderma.</title>
        <authorList>
            <person name="Kubicek C.P."/>
            <person name="Herrera-Estrella A."/>
            <person name="Seidl-Seiboth V."/>
            <person name="Martinez D.A."/>
            <person name="Druzhinina I.S."/>
            <person name="Thon M."/>
            <person name="Zeilinger S."/>
            <person name="Casas-Flores S."/>
            <person name="Horwitz B.A."/>
            <person name="Mukherjee P.K."/>
            <person name="Mukherjee M."/>
            <person name="Kredics L."/>
            <person name="Alcaraz L.D."/>
            <person name="Aerts A."/>
            <person name="Antal Z."/>
            <person name="Atanasova L."/>
            <person name="Cervantes-Badillo M.G."/>
            <person name="Challacombe J."/>
            <person name="Chertkov O."/>
            <person name="McCluskey K."/>
            <person name="Coulpier F."/>
            <person name="Deshpande N."/>
            <person name="von Doehren H."/>
            <person name="Ebbole D.J."/>
            <person name="Esquivel-Naranjo E.U."/>
            <person name="Fekete E."/>
            <person name="Flipphi M."/>
            <person name="Glaser F."/>
            <person name="Gomez-Rodriguez E.Y."/>
            <person name="Gruber S."/>
            <person name="Han C."/>
            <person name="Henrissat B."/>
            <person name="Hermosa R."/>
            <person name="Hernandez-Onate M."/>
            <person name="Karaffa L."/>
            <person name="Kosti I."/>
            <person name="Le Crom S."/>
            <person name="Lindquist E."/>
            <person name="Lucas S."/>
            <person name="Luebeck M."/>
            <person name="Luebeck P.S."/>
            <person name="Margeot A."/>
            <person name="Metz B."/>
            <person name="Misra M."/>
            <person name="Nevalainen H."/>
            <person name="Omann M."/>
            <person name="Packer N."/>
            <person name="Perrone G."/>
            <person name="Uresti-Rivera E.E."/>
            <person name="Salamov A."/>
            <person name="Schmoll M."/>
            <person name="Seiboth B."/>
            <person name="Shapiro H."/>
            <person name="Sukno S."/>
            <person name="Tamayo-Ramos J.A."/>
            <person name="Tisch D."/>
            <person name="Wiest A."/>
            <person name="Wilkinson H.H."/>
            <person name="Zhang M."/>
            <person name="Coutinho P.M."/>
            <person name="Kenerley C.M."/>
            <person name="Monte E."/>
            <person name="Baker S.E."/>
            <person name="Grigoriev I.V."/>
        </authorList>
    </citation>
    <scope>NUCLEOTIDE SEQUENCE [LARGE SCALE GENOMIC DNA]</scope>
    <source>
        <strain evidence="2">ATCC 20476 / IMI 206040</strain>
    </source>
</reference>
<dbReference type="eggNOG" id="ENOG502SUUJ">
    <property type="taxonomic scope" value="Eukaryota"/>
</dbReference>
<gene>
    <name evidence="1" type="ORF">TRIATDRAFT_308362</name>
</gene>
<dbReference type="KEGG" id="tatv:25782750"/>
<sequence length="387" mass="44535">MYRDGTHRDLFDFQSNTHVQSGTLKDIIYRWHGILLKLRNIRIGHAYQGVKVDMEKVNALEVDITNLGLLEAMRLDAQIFKALEIPVVSKSRALRMGNPLALLKASHQRQCYEITDRARGIMQVFDMQLGESSPNVAPGKKYSLSELEDQLGAQLLQRYPISSQFMVQSRLCQPLKSWRVSPEMSLTEEAHLFWREKMDSDTFMDAEVKMVNRFGGARLYATTFEDTVMVRFGGRYTTLETFYQVTQNVIGTARTALRLNQGLHEELQNKPFDQIITADEFQRLHTTRKNRNIDILFLARIQPPSKNSGAKGQIWCDWGVGLVLCQESGRNDVYERLGMIKWDVWEIKDLMKTRNMKFQATREISDPLSYLQTCNGPGWTKISGHFG</sequence>
<dbReference type="AlphaFoldDB" id="G9NUX7"/>
<evidence type="ECO:0000313" key="2">
    <source>
        <dbReference type="Proteomes" id="UP000005426"/>
    </source>
</evidence>
<organism evidence="1 2">
    <name type="scientific">Hypocrea atroviridis (strain ATCC 20476 / IMI 206040)</name>
    <name type="common">Trichoderma atroviride</name>
    <dbReference type="NCBI Taxonomy" id="452589"/>
    <lineage>
        <taxon>Eukaryota</taxon>
        <taxon>Fungi</taxon>
        <taxon>Dikarya</taxon>
        <taxon>Ascomycota</taxon>
        <taxon>Pezizomycotina</taxon>
        <taxon>Sordariomycetes</taxon>
        <taxon>Hypocreomycetidae</taxon>
        <taxon>Hypocreales</taxon>
        <taxon>Hypocreaceae</taxon>
        <taxon>Trichoderma</taxon>
    </lineage>
</organism>
<comment type="caution">
    <text evidence="1">The sequence shown here is derived from an EMBL/GenBank/DDBJ whole genome shotgun (WGS) entry which is preliminary data.</text>
</comment>
<protein>
    <submittedName>
        <fullName evidence="1">Uncharacterized protein</fullName>
    </submittedName>
</protein>
<accession>G9NUX7</accession>
<name>G9NUX7_HYPAI</name>
<dbReference type="Proteomes" id="UP000005426">
    <property type="component" value="Unassembled WGS sequence"/>
</dbReference>
<dbReference type="EMBL" id="ABDG02000024">
    <property type="protein sequence ID" value="EHK44801.1"/>
    <property type="molecule type" value="Genomic_DNA"/>
</dbReference>
<dbReference type="OrthoDB" id="2157530at2759"/>
<proteinExistence type="predicted"/>